<organism evidence="1 2">
    <name type="scientific">Cuscuta epithymum</name>
    <dbReference type="NCBI Taxonomy" id="186058"/>
    <lineage>
        <taxon>Eukaryota</taxon>
        <taxon>Viridiplantae</taxon>
        <taxon>Streptophyta</taxon>
        <taxon>Embryophyta</taxon>
        <taxon>Tracheophyta</taxon>
        <taxon>Spermatophyta</taxon>
        <taxon>Magnoliopsida</taxon>
        <taxon>eudicotyledons</taxon>
        <taxon>Gunneridae</taxon>
        <taxon>Pentapetalae</taxon>
        <taxon>asterids</taxon>
        <taxon>lamiids</taxon>
        <taxon>Solanales</taxon>
        <taxon>Convolvulaceae</taxon>
        <taxon>Cuscuteae</taxon>
        <taxon>Cuscuta</taxon>
        <taxon>Cuscuta subgen. Cuscuta</taxon>
    </lineage>
</organism>
<name>A0AAV0F7C4_9ASTE</name>
<gene>
    <name evidence="1" type="ORF">CEPIT_LOCUS31395</name>
</gene>
<reference evidence="1" key="1">
    <citation type="submission" date="2022-07" db="EMBL/GenBank/DDBJ databases">
        <authorList>
            <person name="Macas J."/>
            <person name="Novak P."/>
            <person name="Neumann P."/>
        </authorList>
    </citation>
    <scope>NUCLEOTIDE SEQUENCE</scope>
</reference>
<accession>A0AAV0F7C4</accession>
<dbReference type="EMBL" id="CAMAPF010000966">
    <property type="protein sequence ID" value="CAH9131429.1"/>
    <property type="molecule type" value="Genomic_DNA"/>
</dbReference>
<protein>
    <submittedName>
        <fullName evidence="1">Uncharacterized protein</fullName>
    </submittedName>
</protein>
<keyword evidence="2" id="KW-1185">Reference proteome</keyword>
<evidence type="ECO:0000313" key="1">
    <source>
        <dbReference type="EMBL" id="CAH9131429.1"/>
    </source>
</evidence>
<evidence type="ECO:0000313" key="2">
    <source>
        <dbReference type="Proteomes" id="UP001152523"/>
    </source>
</evidence>
<proteinExistence type="predicted"/>
<dbReference type="Proteomes" id="UP001152523">
    <property type="component" value="Unassembled WGS sequence"/>
</dbReference>
<sequence length="10" mass="1229">MLKLLFCMET</sequence>
<comment type="caution">
    <text evidence="1">The sequence shown here is derived from an EMBL/GenBank/DDBJ whole genome shotgun (WGS) entry which is preliminary data.</text>
</comment>